<protein>
    <submittedName>
        <fullName evidence="3">Methyltransferase domain-containing protein</fullName>
    </submittedName>
</protein>
<name>A0AAW8JIB6_9GAMM</name>
<accession>A0AAW8JIB6</accession>
<keyword evidence="3" id="KW-0489">Methyltransferase</keyword>
<sequence length="212" mass="23899">MIFERSHFSALGLESRMWDERYSEAEYVYGKKPNDFLAENYERIPQGKVLSLAEGEGRNAVFLALQNYDVTAVDASQVGLDKAQKLAAENQVKINTIQANLDDFEIEENAWDGIISIFCPMTESQRHVLHQKVIKGLKKDGVFLLEAYTLEQLQFATGGGQSAELMTTKESLERDFSGQLKVLKLHRIERRVVEGKYHTGMASVVQLIAVKA</sequence>
<dbReference type="Gene3D" id="3.40.50.150">
    <property type="entry name" value="Vaccinia Virus protein VP39"/>
    <property type="match status" value="1"/>
</dbReference>
<dbReference type="AlphaFoldDB" id="A0AAW8JIB6"/>
<dbReference type="InterPro" id="IPR041698">
    <property type="entry name" value="Methyltransf_25"/>
</dbReference>
<dbReference type="GO" id="GO:0032259">
    <property type="term" value="P:methylation"/>
    <property type="evidence" value="ECO:0007669"/>
    <property type="project" value="UniProtKB-KW"/>
</dbReference>
<comment type="caution">
    <text evidence="3">The sequence shown here is derived from an EMBL/GenBank/DDBJ whole genome shotgun (WGS) entry which is preliminary data.</text>
</comment>
<evidence type="ECO:0000256" key="1">
    <source>
        <dbReference type="ARBA" id="ARBA00022679"/>
    </source>
</evidence>
<evidence type="ECO:0000313" key="3">
    <source>
        <dbReference type="EMBL" id="MDQ9071365.1"/>
    </source>
</evidence>
<evidence type="ECO:0000313" key="4">
    <source>
        <dbReference type="Proteomes" id="UP001243195"/>
    </source>
</evidence>
<reference evidence="3" key="1">
    <citation type="submission" date="2023-08" db="EMBL/GenBank/DDBJ databases">
        <title>Emergence of clinically-relevant ST2 carbapenem-resistant Acinetobacter baumannii strains in hospital sewages in Zhejiang, East of China.</title>
        <authorList>
            <person name="Kaichao C."/>
            <person name="Zhang R."/>
        </authorList>
    </citation>
    <scope>NUCLEOTIDE SEQUENCE</scope>
    <source>
        <strain evidence="3">M-SY-60</strain>
    </source>
</reference>
<dbReference type="InterPro" id="IPR029063">
    <property type="entry name" value="SAM-dependent_MTases_sf"/>
</dbReference>
<dbReference type="GO" id="GO:0008168">
    <property type="term" value="F:methyltransferase activity"/>
    <property type="evidence" value="ECO:0007669"/>
    <property type="project" value="UniProtKB-KW"/>
</dbReference>
<dbReference type="Pfam" id="PF13649">
    <property type="entry name" value="Methyltransf_25"/>
    <property type="match status" value="1"/>
</dbReference>
<dbReference type="EMBL" id="JAVIDA010000008">
    <property type="protein sequence ID" value="MDQ9071365.1"/>
    <property type="molecule type" value="Genomic_DNA"/>
</dbReference>
<dbReference type="PANTHER" id="PTHR43861:SF3">
    <property type="entry name" value="PUTATIVE (AFU_ORTHOLOGUE AFUA_2G14390)-RELATED"/>
    <property type="match status" value="1"/>
</dbReference>
<dbReference type="SUPFAM" id="SSF53335">
    <property type="entry name" value="S-adenosyl-L-methionine-dependent methyltransferases"/>
    <property type="match status" value="1"/>
</dbReference>
<dbReference type="Proteomes" id="UP001243195">
    <property type="component" value="Unassembled WGS sequence"/>
</dbReference>
<dbReference type="RefSeq" id="WP_308958763.1">
    <property type="nucleotide sequence ID" value="NZ_JAVICY010000007.1"/>
</dbReference>
<feature type="domain" description="Methyltransferase" evidence="2">
    <location>
        <begin position="49"/>
        <end position="141"/>
    </location>
</feature>
<dbReference type="PANTHER" id="PTHR43861">
    <property type="entry name" value="TRANS-ACONITATE 2-METHYLTRANSFERASE-RELATED"/>
    <property type="match status" value="1"/>
</dbReference>
<keyword evidence="1" id="KW-0808">Transferase</keyword>
<gene>
    <name evidence="3" type="ORF">RFH51_07845</name>
</gene>
<organism evidence="3 4">
    <name type="scientific">Acinetobacter gerneri</name>
    <dbReference type="NCBI Taxonomy" id="202952"/>
    <lineage>
        <taxon>Bacteria</taxon>
        <taxon>Pseudomonadati</taxon>
        <taxon>Pseudomonadota</taxon>
        <taxon>Gammaproteobacteria</taxon>
        <taxon>Moraxellales</taxon>
        <taxon>Moraxellaceae</taxon>
        <taxon>Acinetobacter</taxon>
    </lineage>
</organism>
<dbReference type="CDD" id="cd02440">
    <property type="entry name" value="AdoMet_MTases"/>
    <property type="match status" value="1"/>
</dbReference>
<proteinExistence type="predicted"/>
<evidence type="ECO:0000259" key="2">
    <source>
        <dbReference type="Pfam" id="PF13649"/>
    </source>
</evidence>